<evidence type="ECO:0000259" key="3">
    <source>
        <dbReference type="Pfam" id="PF02678"/>
    </source>
</evidence>
<dbReference type="Pfam" id="PF02678">
    <property type="entry name" value="Pirin"/>
    <property type="match status" value="1"/>
</dbReference>
<organism evidence="4 5">
    <name type="scientific">Trinickia violacea</name>
    <dbReference type="NCBI Taxonomy" id="2571746"/>
    <lineage>
        <taxon>Bacteria</taxon>
        <taxon>Pseudomonadati</taxon>
        <taxon>Pseudomonadota</taxon>
        <taxon>Betaproteobacteria</taxon>
        <taxon>Burkholderiales</taxon>
        <taxon>Burkholderiaceae</taxon>
        <taxon>Trinickia</taxon>
    </lineage>
</organism>
<name>A0A4P8IUI0_9BURK</name>
<gene>
    <name evidence="4" type="ORF">FAZ95_22900</name>
</gene>
<comment type="similarity">
    <text evidence="1 2">Belongs to the pirin family.</text>
</comment>
<dbReference type="KEGG" id="tvl:FAZ95_22900"/>
<dbReference type="InterPro" id="IPR011051">
    <property type="entry name" value="RmlC_Cupin_sf"/>
</dbReference>
<dbReference type="InterPro" id="IPR012093">
    <property type="entry name" value="Pirin"/>
</dbReference>
<dbReference type="PANTHER" id="PTHR13903">
    <property type="entry name" value="PIRIN-RELATED"/>
    <property type="match status" value="1"/>
</dbReference>
<evidence type="ECO:0000256" key="2">
    <source>
        <dbReference type="RuleBase" id="RU003457"/>
    </source>
</evidence>
<dbReference type="Gene3D" id="2.60.120.10">
    <property type="entry name" value="Jelly Rolls"/>
    <property type="match status" value="1"/>
</dbReference>
<keyword evidence="5" id="KW-1185">Reference proteome</keyword>
<dbReference type="CDD" id="cd02247">
    <property type="entry name" value="cupin_pirin_C"/>
    <property type="match status" value="1"/>
</dbReference>
<dbReference type="AlphaFoldDB" id="A0A4P8IUI0"/>
<evidence type="ECO:0000313" key="4">
    <source>
        <dbReference type="EMBL" id="QCP52046.1"/>
    </source>
</evidence>
<dbReference type="RefSeq" id="WP_137334819.1">
    <property type="nucleotide sequence ID" value="NZ_CP040078.1"/>
</dbReference>
<evidence type="ECO:0000256" key="1">
    <source>
        <dbReference type="ARBA" id="ARBA00008416"/>
    </source>
</evidence>
<dbReference type="Proteomes" id="UP000298656">
    <property type="component" value="Chromosome 2"/>
</dbReference>
<dbReference type="EMBL" id="CP040078">
    <property type="protein sequence ID" value="QCP52046.1"/>
    <property type="molecule type" value="Genomic_DNA"/>
</dbReference>
<feature type="domain" description="Pirin N-terminal" evidence="3">
    <location>
        <begin position="28"/>
        <end position="112"/>
    </location>
</feature>
<dbReference type="PIRSF" id="PIRSF006232">
    <property type="entry name" value="Pirin"/>
    <property type="match status" value="1"/>
</dbReference>
<reference evidence="4 5" key="1">
    <citation type="submission" date="2019-05" db="EMBL/GenBank/DDBJ databases">
        <title>Burkholderia sp. DHOD12, isolated from subtropical forest soil.</title>
        <authorList>
            <person name="Gao Z.-H."/>
            <person name="Qiu L.-H."/>
        </authorList>
    </citation>
    <scope>NUCLEOTIDE SEQUENCE [LARGE SCALE GENOMIC DNA]</scope>
    <source>
        <strain evidence="4 5">DHOD12</strain>
    </source>
</reference>
<sequence>MTRTIVARTAGRPHGPVNRLFSPGDLGALLKPFVFLDYFDIPAHSNARFPMHPHSGIATTTILLDGEVRYEDTTGASGVMSTGGVEWMNAGGGVWHDGYPEGRTRVHGYQLWTALPSDLELREAKSQYLSAREIPMAGPARVILGRYDNAQSPASAPPGINYLHVRLAAGEQWRYAPPAGHVVAWLSIQRGALRVAGQRIDAELAVFSESEGVLEFIAESDAEFVLGSAVPHPHELSLGYYSVHTSEAALQAGETRIAQLGEQLRRSGRIR</sequence>
<dbReference type="SUPFAM" id="SSF51182">
    <property type="entry name" value="RmlC-like cupins"/>
    <property type="match status" value="1"/>
</dbReference>
<dbReference type="PANTHER" id="PTHR13903:SF8">
    <property type="entry name" value="PIRIN"/>
    <property type="match status" value="1"/>
</dbReference>
<dbReference type="OrthoDB" id="321327at2"/>
<evidence type="ECO:0000313" key="5">
    <source>
        <dbReference type="Proteomes" id="UP000298656"/>
    </source>
</evidence>
<protein>
    <submittedName>
        <fullName evidence="4">Pirin family protein</fullName>
    </submittedName>
</protein>
<dbReference type="InterPro" id="IPR014710">
    <property type="entry name" value="RmlC-like_jellyroll"/>
</dbReference>
<accession>A0A4P8IUI0</accession>
<dbReference type="InterPro" id="IPR003829">
    <property type="entry name" value="Pirin_N_dom"/>
</dbReference>
<proteinExistence type="inferred from homology"/>